<evidence type="ECO:0000313" key="2">
    <source>
        <dbReference type="EMBL" id="UZT29167.1"/>
    </source>
</evidence>
<dbReference type="GO" id="GO:0003676">
    <property type="term" value="F:nucleic acid binding"/>
    <property type="evidence" value="ECO:0007669"/>
    <property type="project" value="InterPro"/>
</dbReference>
<dbReference type="InterPro" id="IPR036397">
    <property type="entry name" value="RNaseH_sf"/>
</dbReference>
<name>A0A9E8G504_9VIRU</name>
<dbReference type="SUPFAM" id="SSF53098">
    <property type="entry name" value="Ribonuclease H-like"/>
    <property type="match status" value="1"/>
</dbReference>
<evidence type="ECO:0000259" key="1">
    <source>
        <dbReference type="PROSITE" id="PS50879"/>
    </source>
</evidence>
<organism evidence="2">
    <name type="scientific">Nucleocytoviricota sp</name>
    <dbReference type="NCBI Taxonomy" id="2809609"/>
    <lineage>
        <taxon>Viruses</taxon>
        <taxon>Varidnaviria</taxon>
        <taxon>Bamfordvirae</taxon>
        <taxon>Nucleocytoviricota</taxon>
    </lineage>
</organism>
<dbReference type="InterPro" id="IPR012337">
    <property type="entry name" value="RNaseH-like_sf"/>
</dbReference>
<dbReference type="EMBL" id="OP765584">
    <property type="protein sequence ID" value="UZT29167.1"/>
    <property type="molecule type" value="Genomic_DNA"/>
</dbReference>
<dbReference type="PANTHER" id="PTHR46387:SF2">
    <property type="entry name" value="RIBONUCLEASE HI"/>
    <property type="match status" value="1"/>
</dbReference>
<dbReference type="PANTHER" id="PTHR46387">
    <property type="entry name" value="POLYNUCLEOTIDYL TRANSFERASE, RIBONUCLEASE H-LIKE SUPERFAMILY PROTEIN"/>
    <property type="match status" value="1"/>
</dbReference>
<dbReference type="CDD" id="cd09279">
    <property type="entry name" value="RNase_HI_like"/>
    <property type="match status" value="1"/>
</dbReference>
<dbReference type="PROSITE" id="PS50879">
    <property type="entry name" value="RNASE_H_1"/>
    <property type="match status" value="1"/>
</dbReference>
<dbReference type="Gene3D" id="3.30.420.10">
    <property type="entry name" value="Ribonuclease H-like superfamily/Ribonuclease H"/>
    <property type="match status" value="1"/>
</dbReference>
<sequence>MILLQFDGGARNNPGICGIGYAIFMFDELIYKDNAIVSDYNTNNFAEYQALIYGLRKAKDLNICELHVQGDSKIIIGQVQGDYKVKCEELKPLYSAVKDLEQNFDNISYEHIYRNFNKFTDSLVNEALNNYTGYGKDYKEPEVHFN</sequence>
<feature type="domain" description="RNase H type-1" evidence="1">
    <location>
        <begin position="1"/>
        <end position="129"/>
    </location>
</feature>
<proteinExistence type="predicted"/>
<dbReference type="InterPro" id="IPR002156">
    <property type="entry name" value="RNaseH_domain"/>
</dbReference>
<protein>
    <submittedName>
        <fullName evidence="2">Ribonuclease HI family protein</fullName>
    </submittedName>
</protein>
<dbReference type="GO" id="GO:0004523">
    <property type="term" value="F:RNA-DNA hybrid ribonuclease activity"/>
    <property type="evidence" value="ECO:0007669"/>
    <property type="project" value="InterPro"/>
</dbReference>
<dbReference type="Pfam" id="PF13456">
    <property type="entry name" value="RVT_3"/>
    <property type="match status" value="1"/>
</dbReference>
<reference evidence="2" key="1">
    <citation type="submission" date="2022-11" db="EMBL/GenBank/DDBJ databases">
        <title>Genomics discovery of giant fungal viruses from subsurface oceanic crustal fluids.</title>
        <authorList>
            <person name="Bhattacharjee A.S."/>
            <person name="Schulz F."/>
            <person name="Woyke T."/>
            <person name="Orcutt B.N."/>
            <person name="Matinez Martinez J."/>
        </authorList>
    </citation>
    <scope>NUCLEOTIDE SEQUENCE</scope>
    <source>
        <strain evidence="2">VSAG8.JdFR</strain>
    </source>
</reference>
<accession>A0A9E8G504</accession>